<dbReference type="Proteomes" id="UP000449906">
    <property type="component" value="Unassembled WGS sequence"/>
</dbReference>
<dbReference type="InterPro" id="IPR001647">
    <property type="entry name" value="HTH_TetR"/>
</dbReference>
<dbReference type="GO" id="GO:0000976">
    <property type="term" value="F:transcription cis-regulatory region binding"/>
    <property type="evidence" value="ECO:0007669"/>
    <property type="project" value="TreeGrafter"/>
</dbReference>
<dbReference type="Gene3D" id="1.10.357.10">
    <property type="entry name" value="Tetracycline Repressor, domain 2"/>
    <property type="match status" value="1"/>
</dbReference>
<dbReference type="Pfam" id="PF17940">
    <property type="entry name" value="TetR_C_31"/>
    <property type="match status" value="1"/>
</dbReference>
<evidence type="ECO:0000313" key="4">
    <source>
        <dbReference type="EMBL" id="KAB2811317.1"/>
    </source>
</evidence>
<dbReference type="EMBL" id="WBVM01000001">
    <property type="protein sequence ID" value="KAB2811317.1"/>
    <property type="molecule type" value="Genomic_DNA"/>
</dbReference>
<keyword evidence="1 2" id="KW-0238">DNA-binding</keyword>
<dbReference type="PANTHER" id="PTHR30055">
    <property type="entry name" value="HTH-TYPE TRANSCRIPTIONAL REGULATOR RUTR"/>
    <property type="match status" value="1"/>
</dbReference>
<evidence type="ECO:0000256" key="2">
    <source>
        <dbReference type="PROSITE-ProRule" id="PRU00335"/>
    </source>
</evidence>
<dbReference type="InterPro" id="IPR009057">
    <property type="entry name" value="Homeodomain-like_sf"/>
</dbReference>
<evidence type="ECO:0000313" key="5">
    <source>
        <dbReference type="Proteomes" id="UP000449906"/>
    </source>
</evidence>
<dbReference type="InterPro" id="IPR050109">
    <property type="entry name" value="HTH-type_TetR-like_transc_reg"/>
</dbReference>
<gene>
    <name evidence="4" type="ORF">F9L07_05260</name>
</gene>
<dbReference type="AlphaFoldDB" id="A0A7J5DZG2"/>
<dbReference type="Pfam" id="PF00440">
    <property type="entry name" value="TetR_N"/>
    <property type="match status" value="1"/>
</dbReference>
<organism evidence="4 5">
    <name type="scientific">Nocardioides simplex</name>
    <name type="common">Arthrobacter simplex</name>
    <dbReference type="NCBI Taxonomy" id="2045"/>
    <lineage>
        <taxon>Bacteria</taxon>
        <taxon>Bacillati</taxon>
        <taxon>Actinomycetota</taxon>
        <taxon>Actinomycetes</taxon>
        <taxon>Propionibacteriales</taxon>
        <taxon>Nocardioidaceae</taxon>
        <taxon>Pimelobacter</taxon>
    </lineage>
</organism>
<evidence type="ECO:0000259" key="3">
    <source>
        <dbReference type="PROSITE" id="PS50977"/>
    </source>
</evidence>
<dbReference type="PROSITE" id="PS50977">
    <property type="entry name" value="HTH_TETR_2"/>
    <property type="match status" value="1"/>
</dbReference>
<reference evidence="4 5" key="1">
    <citation type="submission" date="2019-09" db="EMBL/GenBank/DDBJ databases">
        <title>Pimelobacter sp. isolated from Paulinella.</title>
        <authorList>
            <person name="Jeong S.E."/>
        </authorList>
    </citation>
    <scope>NUCLEOTIDE SEQUENCE [LARGE SCALE GENOMIC DNA]</scope>
    <source>
        <strain evidence="4 5">Pch-N</strain>
    </source>
</reference>
<dbReference type="PANTHER" id="PTHR30055:SF231">
    <property type="entry name" value="TRANSCRIPTIONAL REGULATORY PROTEIN (PROBABLY DEOR-FAMILY)-RELATED"/>
    <property type="match status" value="1"/>
</dbReference>
<dbReference type="SUPFAM" id="SSF46689">
    <property type="entry name" value="Homeodomain-like"/>
    <property type="match status" value="1"/>
</dbReference>
<dbReference type="GO" id="GO:0003700">
    <property type="term" value="F:DNA-binding transcription factor activity"/>
    <property type="evidence" value="ECO:0007669"/>
    <property type="project" value="TreeGrafter"/>
</dbReference>
<protein>
    <submittedName>
        <fullName evidence="4">TetR family transcriptional regulator</fullName>
    </submittedName>
</protein>
<sequence length="239" mass="26112">MSVLVMSGLSPWSTVTCATVALFSPFGEDRWRNRPGYDAAMPPTPSVREPRMARGVARREALLDAAVRLLARDGVGALTHRSVAAEAGTTHGNARYYFGTLDQLLDEALRRLADRQIAEVRAVFEELPDVDVAQRIDRLTSYLMTALTDDRDSAIARYELFLGVARRPALRASLDAWGTTQRAAFAGELRGAGVADPEAAAADLLTAVNGLVLEHLALPVDDFEDARLRPLVARFFPQH</sequence>
<proteinExistence type="predicted"/>
<accession>A0A7J5DZG2</accession>
<evidence type="ECO:0000256" key="1">
    <source>
        <dbReference type="ARBA" id="ARBA00023125"/>
    </source>
</evidence>
<dbReference type="InterPro" id="IPR041583">
    <property type="entry name" value="TetR_C_31"/>
</dbReference>
<feature type="DNA-binding region" description="H-T-H motif" evidence="2">
    <location>
        <begin position="79"/>
        <end position="98"/>
    </location>
</feature>
<comment type="caution">
    <text evidence="4">The sequence shown here is derived from an EMBL/GenBank/DDBJ whole genome shotgun (WGS) entry which is preliminary data.</text>
</comment>
<name>A0A7J5DZG2_NOCSI</name>
<feature type="domain" description="HTH tetR-type" evidence="3">
    <location>
        <begin position="56"/>
        <end position="116"/>
    </location>
</feature>